<dbReference type="EMBL" id="VSRR010003031">
    <property type="protein sequence ID" value="MPC34329.1"/>
    <property type="molecule type" value="Genomic_DNA"/>
</dbReference>
<dbReference type="AlphaFoldDB" id="A0A5B7EMD5"/>
<sequence>MVRALGEHGNGEPIHGLGPRVMRIQIIPGLKVVRICMTKGLSTHWPHVMRPQHNEVSNNMEAKINSQASKGKDSNDSGPQGDED</sequence>
<comment type="caution">
    <text evidence="2">The sequence shown here is derived from an EMBL/GenBank/DDBJ whole genome shotgun (WGS) entry which is preliminary data.</text>
</comment>
<feature type="region of interest" description="Disordered" evidence="1">
    <location>
        <begin position="50"/>
        <end position="84"/>
    </location>
</feature>
<dbReference type="Proteomes" id="UP000324222">
    <property type="component" value="Unassembled WGS sequence"/>
</dbReference>
<evidence type="ECO:0000313" key="3">
    <source>
        <dbReference type="Proteomes" id="UP000324222"/>
    </source>
</evidence>
<gene>
    <name evidence="2" type="ORF">E2C01_027714</name>
</gene>
<organism evidence="2 3">
    <name type="scientific">Portunus trituberculatus</name>
    <name type="common">Swimming crab</name>
    <name type="synonym">Neptunus trituberculatus</name>
    <dbReference type="NCBI Taxonomy" id="210409"/>
    <lineage>
        <taxon>Eukaryota</taxon>
        <taxon>Metazoa</taxon>
        <taxon>Ecdysozoa</taxon>
        <taxon>Arthropoda</taxon>
        <taxon>Crustacea</taxon>
        <taxon>Multicrustacea</taxon>
        <taxon>Malacostraca</taxon>
        <taxon>Eumalacostraca</taxon>
        <taxon>Eucarida</taxon>
        <taxon>Decapoda</taxon>
        <taxon>Pleocyemata</taxon>
        <taxon>Brachyura</taxon>
        <taxon>Eubrachyura</taxon>
        <taxon>Portunoidea</taxon>
        <taxon>Portunidae</taxon>
        <taxon>Portuninae</taxon>
        <taxon>Portunus</taxon>
    </lineage>
</organism>
<feature type="compositionally biased region" description="Polar residues" evidence="1">
    <location>
        <begin position="54"/>
        <end position="69"/>
    </location>
</feature>
<evidence type="ECO:0000256" key="1">
    <source>
        <dbReference type="SAM" id="MobiDB-lite"/>
    </source>
</evidence>
<keyword evidence="3" id="KW-1185">Reference proteome</keyword>
<reference evidence="2 3" key="1">
    <citation type="submission" date="2019-05" db="EMBL/GenBank/DDBJ databases">
        <title>Another draft genome of Portunus trituberculatus and its Hox gene families provides insights of decapod evolution.</title>
        <authorList>
            <person name="Jeong J.-H."/>
            <person name="Song I."/>
            <person name="Kim S."/>
            <person name="Choi T."/>
            <person name="Kim D."/>
            <person name="Ryu S."/>
            <person name="Kim W."/>
        </authorList>
    </citation>
    <scope>NUCLEOTIDE SEQUENCE [LARGE SCALE GENOMIC DNA]</scope>
    <source>
        <tissue evidence="2">Muscle</tissue>
    </source>
</reference>
<evidence type="ECO:0000313" key="2">
    <source>
        <dbReference type="EMBL" id="MPC34329.1"/>
    </source>
</evidence>
<protein>
    <submittedName>
        <fullName evidence="2">Uncharacterized protein</fullName>
    </submittedName>
</protein>
<proteinExistence type="predicted"/>
<name>A0A5B7EMD5_PORTR</name>
<accession>A0A5B7EMD5</accession>